<dbReference type="GO" id="GO:0005524">
    <property type="term" value="F:ATP binding"/>
    <property type="evidence" value="ECO:0007669"/>
    <property type="project" value="UniProtKB-KW"/>
</dbReference>
<feature type="domain" description="Bacterial type II secretion system protein E" evidence="5">
    <location>
        <begin position="388"/>
        <end position="402"/>
    </location>
</feature>
<comment type="caution">
    <text evidence="6">The sequence shown here is derived from an EMBL/GenBank/DDBJ whole genome shotgun (WGS) entry which is preliminary data.</text>
</comment>
<dbReference type="InterPro" id="IPR003593">
    <property type="entry name" value="AAA+_ATPase"/>
</dbReference>
<dbReference type="PANTHER" id="PTHR30258:SF1">
    <property type="entry name" value="PROTEIN TRANSPORT PROTEIN HOFB HOMOLOG"/>
    <property type="match status" value="1"/>
</dbReference>
<evidence type="ECO:0000256" key="3">
    <source>
        <dbReference type="ARBA" id="ARBA00022840"/>
    </source>
</evidence>
<keyword evidence="2" id="KW-0547">Nucleotide-binding</keyword>
<gene>
    <name evidence="6" type="ORF">COV34_00230</name>
</gene>
<proteinExistence type="inferred from homology"/>
<evidence type="ECO:0000313" key="6">
    <source>
        <dbReference type="EMBL" id="PIR38854.1"/>
    </source>
</evidence>
<dbReference type="GO" id="GO:0005886">
    <property type="term" value="C:plasma membrane"/>
    <property type="evidence" value="ECO:0007669"/>
    <property type="project" value="TreeGrafter"/>
</dbReference>
<dbReference type="GO" id="GO:0016887">
    <property type="term" value="F:ATP hydrolysis activity"/>
    <property type="evidence" value="ECO:0007669"/>
    <property type="project" value="TreeGrafter"/>
</dbReference>
<dbReference type="EMBL" id="PCXL01000006">
    <property type="protein sequence ID" value="PIR38854.1"/>
    <property type="molecule type" value="Genomic_DNA"/>
</dbReference>
<dbReference type="InterPro" id="IPR007831">
    <property type="entry name" value="T2SS_GspE_N"/>
</dbReference>
<dbReference type="SMART" id="SM00382">
    <property type="entry name" value="AAA"/>
    <property type="match status" value="1"/>
</dbReference>
<dbReference type="InterPro" id="IPR027417">
    <property type="entry name" value="P-loop_NTPase"/>
</dbReference>
<dbReference type="Pfam" id="PF05157">
    <property type="entry name" value="MshEN"/>
    <property type="match status" value="1"/>
</dbReference>
<dbReference type="Proteomes" id="UP000231333">
    <property type="component" value="Unassembled WGS sequence"/>
</dbReference>
<dbReference type="InterPro" id="IPR001482">
    <property type="entry name" value="T2SS/T4SS_dom"/>
</dbReference>
<dbReference type="Gene3D" id="3.30.450.90">
    <property type="match status" value="1"/>
</dbReference>
<dbReference type="PANTHER" id="PTHR30258">
    <property type="entry name" value="TYPE II SECRETION SYSTEM PROTEIN GSPE-RELATED"/>
    <property type="match status" value="1"/>
</dbReference>
<dbReference type="Gene3D" id="3.30.300.160">
    <property type="entry name" value="Type II secretion system, protein E, N-terminal domain"/>
    <property type="match status" value="1"/>
</dbReference>
<accession>A0A2H0QYH5</accession>
<dbReference type="Gene3D" id="3.40.50.300">
    <property type="entry name" value="P-loop containing nucleotide triphosphate hydrolases"/>
    <property type="match status" value="1"/>
</dbReference>
<dbReference type="AlphaFoldDB" id="A0A2H0QYH5"/>
<organism evidence="6 7">
    <name type="scientific">Candidatus Zambryskibacteria bacterium CG10_big_fil_rev_8_21_14_0_10_42_12</name>
    <dbReference type="NCBI Taxonomy" id="1975115"/>
    <lineage>
        <taxon>Bacteria</taxon>
        <taxon>Candidatus Zambryskiibacteriota</taxon>
    </lineage>
</organism>
<dbReference type="PROSITE" id="PS00662">
    <property type="entry name" value="T2SP_E"/>
    <property type="match status" value="1"/>
</dbReference>
<dbReference type="CDD" id="cd01129">
    <property type="entry name" value="PulE-GspE-like"/>
    <property type="match status" value="1"/>
</dbReference>
<dbReference type="SUPFAM" id="SSF52540">
    <property type="entry name" value="P-loop containing nucleoside triphosphate hydrolases"/>
    <property type="match status" value="1"/>
</dbReference>
<keyword evidence="4" id="KW-0175">Coiled coil</keyword>
<evidence type="ECO:0000256" key="4">
    <source>
        <dbReference type="SAM" id="Coils"/>
    </source>
</evidence>
<reference evidence="6 7" key="1">
    <citation type="submission" date="2017-09" db="EMBL/GenBank/DDBJ databases">
        <title>Depth-based differentiation of microbial function through sediment-hosted aquifers and enrichment of novel symbionts in the deep terrestrial subsurface.</title>
        <authorList>
            <person name="Probst A.J."/>
            <person name="Ladd B."/>
            <person name="Jarett J.K."/>
            <person name="Geller-Mcgrath D.E."/>
            <person name="Sieber C.M."/>
            <person name="Emerson J.B."/>
            <person name="Anantharaman K."/>
            <person name="Thomas B.C."/>
            <person name="Malmstrom R."/>
            <person name="Stieglmeier M."/>
            <person name="Klingl A."/>
            <person name="Woyke T."/>
            <person name="Ryan C.M."/>
            <person name="Banfield J.F."/>
        </authorList>
    </citation>
    <scope>NUCLEOTIDE SEQUENCE [LARGE SCALE GENOMIC DNA]</scope>
    <source>
        <strain evidence="6">CG10_big_fil_rev_8_21_14_0_10_42_12</strain>
    </source>
</reference>
<feature type="coiled-coil region" evidence="4">
    <location>
        <begin position="142"/>
        <end position="172"/>
    </location>
</feature>
<evidence type="ECO:0000256" key="2">
    <source>
        <dbReference type="ARBA" id="ARBA00022741"/>
    </source>
</evidence>
<protein>
    <recommendedName>
        <fullName evidence="5">Bacterial type II secretion system protein E domain-containing protein</fullName>
    </recommendedName>
</protein>
<comment type="similarity">
    <text evidence="1">Belongs to the GSP E family.</text>
</comment>
<dbReference type="SUPFAM" id="SSF160246">
    <property type="entry name" value="EspE N-terminal domain-like"/>
    <property type="match status" value="1"/>
</dbReference>
<name>A0A2H0QYH5_9BACT</name>
<evidence type="ECO:0000256" key="1">
    <source>
        <dbReference type="ARBA" id="ARBA00006611"/>
    </source>
</evidence>
<dbReference type="InterPro" id="IPR037257">
    <property type="entry name" value="T2SS_E_N_sf"/>
</dbReference>
<sequence length="575" mass="63921">MSILDRLVEKGVITGDEAVLIEKEAQANEDKYESLLLKRGIKPADILLGKGDQVGVPVWSVGKQQVNSKALDYIPEESARHYSFVPLGVKDGVLEVGAVDPENIEARDALNFIASKVGMPYKLFLISREDFEKVLEMYKGLSGEVNKALTELESELAQEEQALEKYKEKTEKDEGPVDIEHITEDAPVTKIVANIVHFATNGNASDIHIEPMREQTKVRFRIDGVMETRLTLPGKVHAAVVARVKILSNMRLDEKRKPQDGRFSTFMDNRKIDFRVSTFPTYFGEKIVIRILDQEKGVVPLDKIGLSPKNIELIKKAIQRPHGLILISGPTGSGKTTTLYSMLNELDREHKNVLSLEDPIEYNIEGMSQSQVRPEIGYTFASGLRTTLRQDPDIIMVGEIRDKETAQLAIHAALTGHLVLSTIHTNDAIGVIPRLIDMGVDPYLIAPTLILAIAQRLVRRLCPGGGEAIPVEDSIKMMIDKMFADLPPEELKKIPMGQNLYEAKPTPECPQGVKGRAAVMEVLEMDREIETIVLKGGSDKDIYAAARKKGMIMLKEDALIKCFKQEVPFAEVNGL</sequence>
<evidence type="ECO:0000313" key="7">
    <source>
        <dbReference type="Proteomes" id="UP000231333"/>
    </source>
</evidence>
<keyword evidence="3" id="KW-0067">ATP-binding</keyword>
<evidence type="ECO:0000259" key="5">
    <source>
        <dbReference type="PROSITE" id="PS00662"/>
    </source>
</evidence>
<dbReference type="Pfam" id="PF00437">
    <property type="entry name" value="T2SSE"/>
    <property type="match status" value="1"/>
</dbReference>